<name>A0A0E3W3F6_9FIRM</name>
<gene>
    <name evidence="1" type="ORF">1875</name>
</gene>
<evidence type="ECO:0000313" key="2">
    <source>
        <dbReference type="Proteomes" id="UP000045545"/>
    </source>
</evidence>
<proteinExistence type="predicted"/>
<organism evidence="1 2">
    <name type="scientific">Syntrophomonas zehnderi OL-4</name>
    <dbReference type="NCBI Taxonomy" id="690567"/>
    <lineage>
        <taxon>Bacteria</taxon>
        <taxon>Bacillati</taxon>
        <taxon>Bacillota</taxon>
        <taxon>Clostridia</taxon>
        <taxon>Eubacteriales</taxon>
        <taxon>Syntrophomonadaceae</taxon>
        <taxon>Syntrophomonas</taxon>
    </lineage>
</organism>
<protein>
    <recommendedName>
        <fullName evidence="3">DUF2197 domain-containing protein</fullName>
    </recommendedName>
</protein>
<dbReference type="Proteomes" id="UP000045545">
    <property type="component" value="Unassembled WGS sequence"/>
</dbReference>
<dbReference type="InterPro" id="IPR019241">
    <property type="entry name" value="DUF2197"/>
</dbReference>
<dbReference type="STRING" id="690567.1875"/>
<evidence type="ECO:0000313" key="1">
    <source>
        <dbReference type="EMBL" id="CFX78320.1"/>
    </source>
</evidence>
<sequence length="62" mass="7161">MKSLNARCIMCGKSYQLNEDHKDYKNLSEKNVSTATFICDRCSNKVRYEADEQRKPIKPSSS</sequence>
<dbReference type="Pfam" id="PF09963">
    <property type="entry name" value="DUF2197"/>
    <property type="match status" value="1"/>
</dbReference>
<keyword evidence="2" id="KW-1185">Reference proteome</keyword>
<reference evidence="1 2" key="1">
    <citation type="submission" date="2015-03" db="EMBL/GenBank/DDBJ databases">
        <authorList>
            <person name="Murphy D."/>
        </authorList>
    </citation>
    <scope>NUCLEOTIDE SEQUENCE [LARGE SCALE GENOMIC DNA]</scope>
    <source>
        <strain evidence="1 2">OL-4</strain>
    </source>
</reference>
<accession>A0A0E3W3F6</accession>
<evidence type="ECO:0008006" key="3">
    <source>
        <dbReference type="Google" id="ProtNLM"/>
    </source>
</evidence>
<dbReference type="AlphaFoldDB" id="A0A0E3W3F6"/>
<dbReference type="EMBL" id="CGIH01000029">
    <property type="protein sequence ID" value="CFX78320.1"/>
    <property type="molecule type" value="Genomic_DNA"/>
</dbReference>